<evidence type="ECO:0000256" key="1">
    <source>
        <dbReference type="SAM" id="MobiDB-lite"/>
    </source>
</evidence>
<feature type="domain" description="TRF2/HOY1 PH-like" evidence="2">
    <location>
        <begin position="69"/>
        <end position="197"/>
    </location>
</feature>
<dbReference type="AlphaFoldDB" id="R0I7B4"/>
<dbReference type="Pfam" id="PF24818">
    <property type="entry name" value="PH_TRF2_HOY1"/>
    <property type="match status" value="1"/>
</dbReference>
<evidence type="ECO:0000259" key="2">
    <source>
        <dbReference type="Pfam" id="PF24818"/>
    </source>
</evidence>
<protein>
    <recommendedName>
        <fullName evidence="2">TRF2/HOY1 PH-like domain-containing protein</fullName>
    </recommendedName>
</protein>
<dbReference type="PANTHER" id="PTHR33494">
    <property type="entry name" value="OS02G0793800 PROTEIN"/>
    <property type="match status" value="1"/>
</dbReference>
<keyword evidence="4" id="KW-1185">Reference proteome</keyword>
<evidence type="ECO:0000313" key="4">
    <source>
        <dbReference type="Proteomes" id="UP000029121"/>
    </source>
</evidence>
<name>R0I7B4_9BRAS</name>
<dbReference type="eggNOG" id="ENOG502QQND">
    <property type="taxonomic scope" value="Eukaryota"/>
</dbReference>
<sequence>MKRSREEESSPPRCGNNNNHRLVVDDEVPRLNLPLTKTPQLIRLIEELLQRGPPPTPKSTPAERLKALNFPIAKITIGQWAYRAINPDDIVAKIYFAKKKLLWEFLDPGKPETCTPRLKSKIEIHWDDVSSFQESINIRDDTGILKIELKKRPTFFIETDPQAGKHTQWKQIEDFTLGHQASTFRRHTLHFHAGVLQKNLEKLLADSFWSKLHQVRFPVQQGIHFDIDYGSNCATTINSSRYILSQTPLPNVSSGLVHHHPQVRIKELKRKTVTLIGIGRVGVGEGNFNVAPQLWANSYRQANSWNNTGNVLFGTQAIPPLPQLVNVNESYRQSHFTSSGNLMIQDESGAMQNTRGILGNQAYALPQQTQTNLMMPQHMNVSPMYPLVGPYLANTLLQEEERQRMEHTRLGGNFQIKDYQETSSNDWSFLPYMDMKDDSNDKDS</sequence>
<feature type="compositionally biased region" description="Basic and acidic residues" evidence="1">
    <location>
        <begin position="1"/>
        <end position="10"/>
    </location>
</feature>
<organism evidence="3 4">
    <name type="scientific">Capsella rubella</name>
    <dbReference type="NCBI Taxonomy" id="81985"/>
    <lineage>
        <taxon>Eukaryota</taxon>
        <taxon>Viridiplantae</taxon>
        <taxon>Streptophyta</taxon>
        <taxon>Embryophyta</taxon>
        <taxon>Tracheophyta</taxon>
        <taxon>Spermatophyta</taxon>
        <taxon>Magnoliopsida</taxon>
        <taxon>eudicotyledons</taxon>
        <taxon>Gunneridae</taxon>
        <taxon>Pentapetalae</taxon>
        <taxon>rosids</taxon>
        <taxon>malvids</taxon>
        <taxon>Brassicales</taxon>
        <taxon>Brassicaceae</taxon>
        <taxon>Camelineae</taxon>
        <taxon>Capsella</taxon>
    </lineage>
</organism>
<feature type="region of interest" description="Disordered" evidence="1">
    <location>
        <begin position="1"/>
        <end position="20"/>
    </location>
</feature>
<gene>
    <name evidence="3" type="ORF">CARUB_v10015609mg</name>
</gene>
<dbReference type="Proteomes" id="UP000029121">
    <property type="component" value="Unassembled WGS sequence"/>
</dbReference>
<evidence type="ECO:0000313" key="3">
    <source>
        <dbReference type="EMBL" id="EOA32343.1"/>
    </source>
</evidence>
<proteinExistence type="predicted"/>
<accession>R0I7B4</accession>
<dbReference type="PANTHER" id="PTHR33494:SF5">
    <property type="entry name" value="F10A16.6 PROTEIN"/>
    <property type="match status" value="1"/>
</dbReference>
<dbReference type="EMBL" id="KB870807">
    <property type="protein sequence ID" value="EOA32343.1"/>
    <property type="molecule type" value="Genomic_DNA"/>
</dbReference>
<dbReference type="InterPro" id="IPR057939">
    <property type="entry name" value="TRF2_HOY1_PH"/>
</dbReference>
<reference evidence="4" key="1">
    <citation type="journal article" date="2013" name="Nat. Genet.">
        <title>The Capsella rubella genome and the genomic consequences of rapid mating system evolution.</title>
        <authorList>
            <person name="Slotte T."/>
            <person name="Hazzouri K.M."/>
            <person name="Agren J.A."/>
            <person name="Koenig D."/>
            <person name="Maumus F."/>
            <person name="Guo Y.L."/>
            <person name="Steige K."/>
            <person name="Platts A.E."/>
            <person name="Escobar J.S."/>
            <person name="Newman L.K."/>
            <person name="Wang W."/>
            <person name="Mandakova T."/>
            <person name="Vello E."/>
            <person name="Smith L.M."/>
            <person name="Henz S.R."/>
            <person name="Steffen J."/>
            <person name="Takuno S."/>
            <person name="Brandvain Y."/>
            <person name="Coop G."/>
            <person name="Andolfatto P."/>
            <person name="Hu T.T."/>
            <person name="Blanchette M."/>
            <person name="Clark R.M."/>
            <person name="Quesneville H."/>
            <person name="Nordborg M."/>
            <person name="Gaut B.S."/>
            <person name="Lysak M.A."/>
            <person name="Jenkins J."/>
            <person name="Grimwood J."/>
            <person name="Chapman J."/>
            <person name="Prochnik S."/>
            <person name="Shu S."/>
            <person name="Rokhsar D."/>
            <person name="Schmutz J."/>
            <person name="Weigel D."/>
            <person name="Wright S.I."/>
        </authorList>
    </citation>
    <scope>NUCLEOTIDE SEQUENCE [LARGE SCALE GENOMIC DNA]</scope>
    <source>
        <strain evidence="4">cv. Monte Gargano</strain>
    </source>
</reference>